<name>A0A0F4VJA9_9HYPH</name>
<dbReference type="PATRIC" id="fig|556287.9.peg.336"/>
<comment type="caution">
    <text evidence="1">The sequence shown here is derived from an EMBL/GenBank/DDBJ whole genome shotgun (WGS) entry which is preliminary data.</text>
</comment>
<gene>
    <name evidence="1" type="ORF">DJ66_0320</name>
</gene>
<organism evidence="1 2">
    <name type="scientific">Candidatus Liberibacter solanacearum</name>
    <dbReference type="NCBI Taxonomy" id="556287"/>
    <lineage>
        <taxon>Bacteria</taxon>
        <taxon>Pseudomonadati</taxon>
        <taxon>Pseudomonadota</taxon>
        <taxon>Alphaproteobacteria</taxon>
        <taxon>Hyphomicrobiales</taxon>
        <taxon>Rhizobiaceae</taxon>
        <taxon>Liberibacter</taxon>
    </lineage>
</organism>
<protein>
    <submittedName>
        <fullName evidence="1">Uncharacterized protein</fullName>
    </submittedName>
</protein>
<dbReference type="Proteomes" id="UP000033731">
    <property type="component" value="Unassembled WGS sequence"/>
</dbReference>
<dbReference type="EMBL" id="JMTK01000002">
    <property type="protein sequence ID" value="KJZ81598.1"/>
    <property type="molecule type" value="Genomic_DNA"/>
</dbReference>
<evidence type="ECO:0000313" key="1">
    <source>
        <dbReference type="EMBL" id="KJZ81598.1"/>
    </source>
</evidence>
<keyword evidence="2" id="KW-1185">Reference proteome</keyword>
<sequence>MTDGHSHCVPKCPEKQLVFVLKKLFALSRLTWHQIRNANRHKLGTETIEIKSILNKKRNITMS</sequence>
<evidence type="ECO:0000313" key="2">
    <source>
        <dbReference type="Proteomes" id="UP000033731"/>
    </source>
</evidence>
<proteinExistence type="predicted"/>
<dbReference type="AlphaFoldDB" id="A0A0F4VJA9"/>
<accession>A0A0F4VJA9</accession>
<reference evidence="1 2" key="1">
    <citation type="journal article" date="2015" name="Phytopathology">
        <title>Genomes of Candidatus Liberibacter solanacearum haplotype A from New Zealand and the USA suggest significant genome plasticity in the species.</title>
        <authorList>
            <person name="Thompson S.M."/>
            <person name="Johnson C.P."/>
            <person name="Lu A.Y."/>
            <person name="Frampton R.A."/>
            <person name="Sullivan K.L."/>
            <person name="Fiers M.W."/>
            <person name="Crowhurst R.N."/>
            <person name="Pitman A.R."/>
            <person name="Scott I."/>
            <person name="Gudmestad N.C."/>
            <person name="Smith G.R."/>
        </authorList>
    </citation>
    <scope>NUCLEOTIDE SEQUENCE [LARGE SCALE GENOMIC DNA]</scope>
    <source>
        <strain evidence="1 2">LsoNZ1</strain>
    </source>
</reference>